<protein>
    <submittedName>
        <fullName evidence="2">Uncharacterized protein</fullName>
    </submittedName>
</protein>
<proteinExistence type="predicted"/>
<evidence type="ECO:0000313" key="2">
    <source>
        <dbReference type="EMBL" id="EDP31838.1"/>
    </source>
</evidence>
<sequence length="46" mass="4973">MTLWLGYIPVTTRIMGISSGKKEDTTKTSTDDANGVLKPQKGESSE</sequence>
<name>A8PZ94_BRUMA</name>
<feature type="compositionally biased region" description="Basic and acidic residues" evidence="1">
    <location>
        <begin position="20"/>
        <end position="30"/>
    </location>
</feature>
<reference evidence="2" key="1">
    <citation type="journal article" date="2007" name="Science">
        <title>Draft genome of the filarial nematode parasite Brugia malayi.</title>
        <authorList>
            <person name="Ghedin E."/>
            <person name="Wang S."/>
            <person name="Spiro D."/>
            <person name="Caler E."/>
            <person name="Zhao Q."/>
            <person name="Crabtree J."/>
            <person name="Allen J.E."/>
            <person name="Delcher A.L."/>
            <person name="Guiliano D.B."/>
            <person name="Miranda-Saavedra D."/>
            <person name="Angiuoli S.V."/>
            <person name="Creasy T."/>
            <person name="Amedeo P."/>
            <person name="Haas B."/>
            <person name="El-Sayed N.M."/>
            <person name="Wortman J.R."/>
            <person name="Feldblyum T."/>
            <person name="Tallon L."/>
            <person name="Schatz M."/>
            <person name="Shumway M."/>
            <person name="Koo H."/>
            <person name="Salzberg S.L."/>
            <person name="Schobel S."/>
            <person name="Pertea M."/>
            <person name="Pop M."/>
            <person name="White O."/>
            <person name="Barton G.J."/>
            <person name="Carlow C.K."/>
            <person name="Crawford M.J."/>
            <person name="Daub J."/>
            <person name="Dimmic M.W."/>
            <person name="Estes C.F."/>
            <person name="Foster J.M."/>
            <person name="Ganatra M."/>
            <person name="Gregory W.F."/>
            <person name="Johnson N.M."/>
            <person name="Jin J."/>
            <person name="Komuniecki R."/>
            <person name="Korf I."/>
            <person name="Kumar S."/>
            <person name="Laney S."/>
            <person name="Li B.W."/>
            <person name="Li W."/>
            <person name="Lindblom T.H."/>
            <person name="Lustigman S."/>
            <person name="Ma D."/>
            <person name="Maina C.V."/>
            <person name="Martin D.M."/>
            <person name="McCarter J.P."/>
            <person name="McReynolds L."/>
            <person name="Mitreva M."/>
            <person name="Nutman T.B."/>
            <person name="Parkinson J."/>
            <person name="Peregrin-Alvarez J.M."/>
            <person name="Poole C."/>
            <person name="Ren Q."/>
            <person name="Saunders L."/>
            <person name="Sluder A.E."/>
            <person name="Smith K."/>
            <person name="Stanke M."/>
            <person name="Unnasch T.R."/>
            <person name="Ware J."/>
            <person name="Wei A.D."/>
            <person name="Weil G."/>
            <person name="Williams D.J."/>
            <person name="Zhang Y."/>
            <person name="Williams S.A."/>
            <person name="Fraser-Liggett C."/>
            <person name="Slatko B."/>
            <person name="Blaxter M.L."/>
            <person name="Scott A.L."/>
        </authorList>
    </citation>
    <scope>NUCLEOTIDE SEQUENCE [LARGE SCALE GENOMIC DNA]</scope>
</reference>
<feature type="region of interest" description="Disordered" evidence="1">
    <location>
        <begin position="16"/>
        <end position="46"/>
    </location>
</feature>
<gene>
    <name evidence="2" type="ORF">Bm1_37885</name>
</gene>
<accession>A8PZ94</accession>
<dbReference type="EMBL" id="DS239411">
    <property type="protein sequence ID" value="EDP31838.1"/>
    <property type="molecule type" value="Genomic_DNA"/>
</dbReference>
<organism evidence="2">
    <name type="scientific">Brugia malayi</name>
    <name type="common">Filarial nematode worm</name>
    <dbReference type="NCBI Taxonomy" id="6279"/>
    <lineage>
        <taxon>Eukaryota</taxon>
        <taxon>Metazoa</taxon>
        <taxon>Ecdysozoa</taxon>
        <taxon>Nematoda</taxon>
        <taxon>Chromadorea</taxon>
        <taxon>Rhabditida</taxon>
        <taxon>Spirurina</taxon>
        <taxon>Spiruromorpha</taxon>
        <taxon>Filarioidea</taxon>
        <taxon>Onchocercidae</taxon>
        <taxon>Brugia</taxon>
    </lineage>
</organism>
<evidence type="ECO:0000256" key="1">
    <source>
        <dbReference type="SAM" id="MobiDB-lite"/>
    </source>
</evidence>
<dbReference type="AlphaFoldDB" id="A8PZ94"/>